<protein>
    <submittedName>
        <fullName evidence="1">Amidophosphoribosyl-transferase</fullName>
    </submittedName>
</protein>
<comment type="caution">
    <text evidence="1">The sequence shown here is derived from an EMBL/GenBank/DDBJ whole genome shotgun (WGS) entry which is preliminary data.</text>
</comment>
<accession>J9F591</accession>
<organism evidence="1">
    <name type="scientific">gut metagenome</name>
    <dbReference type="NCBI Taxonomy" id="749906"/>
    <lineage>
        <taxon>unclassified sequences</taxon>
        <taxon>metagenomes</taxon>
        <taxon>organismal metagenomes</taxon>
    </lineage>
</organism>
<dbReference type="InterPro" id="IPR029057">
    <property type="entry name" value="PRTase-like"/>
</dbReference>
<sequence length="56" mass="5993">MADVFELIAPEKFIGKHILLMDDVFTTGATITACADAFSSVSDIHISVLTLACADY</sequence>
<name>J9F591_9ZZZZ</name>
<dbReference type="GO" id="GO:0016740">
    <property type="term" value="F:transferase activity"/>
    <property type="evidence" value="ECO:0007669"/>
    <property type="project" value="UniProtKB-KW"/>
</dbReference>
<dbReference type="EMBL" id="AMCI01009344">
    <property type="protein sequence ID" value="EJW89673.1"/>
    <property type="molecule type" value="Genomic_DNA"/>
</dbReference>
<gene>
    <name evidence="1" type="ORF">EVA_22225</name>
</gene>
<dbReference type="SUPFAM" id="SSF53271">
    <property type="entry name" value="PRTase-like"/>
    <property type="match status" value="1"/>
</dbReference>
<dbReference type="Gene3D" id="3.40.50.2020">
    <property type="match status" value="1"/>
</dbReference>
<keyword evidence="1" id="KW-0808">Transferase</keyword>
<dbReference type="InterPro" id="IPR000836">
    <property type="entry name" value="PRTase_dom"/>
</dbReference>
<evidence type="ECO:0000313" key="1">
    <source>
        <dbReference type="EMBL" id="EJW89673.1"/>
    </source>
</evidence>
<dbReference type="AlphaFoldDB" id="J9F591"/>
<proteinExistence type="predicted"/>
<reference evidence="1" key="1">
    <citation type="journal article" date="2012" name="PLoS ONE">
        <title>Gene sets for utilization of primary and secondary nutrition supplies in the distal gut of endangered iberian lynx.</title>
        <authorList>
            <person name="Alcaide M."/>
            <person name="Messina E."/>
            <person name="Richter M."/>
            <person name="Bargiela R."/>
            <person name="Peplies J."/>
            <person name="Huws S.A."/>
            <person name="Newbold C.J."/>
            <person name="Golyshin P.N."/>
            <person name="Simon M.A."/>
            <person name="Lopez G."/>
            <person name="Yakimov M.M."/>
            <person name="Ferrer M."/>
        </authorList>
    </citation>
    <scope>NUCLEOTIDE SEQUENCE</scope>
</reference>
<dbReference type="CDD" id="cd06223">
    <property type="entry name" value="PRTases_typeI"/>
    <property type="match status" value="1"/>
</dbReference>